<keyword evidence="3 5" id="KW-1133">Transmembrane helix</keyword>
<feature type="transmembrane region" description="Helical" evidence="5">
    <location>
        <begin position="258"/>
        <end position="279"/>
    </location>
</feature>
<sequence>MDIFFTMLLLFVVSLVAGIIGALTGLGGGTFLVPILNIFLSFPLHLAIGDSLVSTIITSISSSKEYLIKKISNPNIAISLLTATTLGAIFGSLTNNYFYTHNLYFVIYISFGLILLSSSLLLIVKNLKTKYHPDKPDKTTFFFNLFGKYKDGSNIIYYDGVRWYFGWIIMLFAGFVSGLLGIGSGVLKVLGLDLIMNLPIKVSTTTSNFMIGVTADNSSILYLKFGYIPFLYFPISALGVLFGAIIGTKLLLRLNDNYIRSIFILFVSYLGIKMLLEGINYNNNILIYLVPILISVFSILLGKIKRKEEYKNVEIEEYIKENQIDTKFTNILYNMQKYFLYVVILLSIISIIIVFLYNSIIVKYNTILYLFIVTFPFLEVVLETIKYIKEKDKKYAVIGFIVIINLIIGLILLPNLIF</sequence>
<reference evidence="7" key="1">
    <citation type="journal article" date="2022" name="Int. J. Syst. Evol. Microbiol.">
        <title>Nanobdella aerobiophila gen. nov., sp. nov., a thermoacidophilic, obligate ectosymbiotic archaeon, and proposal of Nanobdellaceae fam. nov., Nanobdellales ord. nov. and Nanobdellia class. nov.</title>
        <authorList>
            <person name="Kato S."/>
            <person name="Ogasawara A."/>
            <person name="Itoh T."/>
            <person name="Sakai H.D."/>
            <person name="Shimizu M."/>
            <person name="Yuki M."/>
            <person name="Kaneko M."/>
            <person name="Takashina T."/>
            <person name="Ohkuma M."/>
        </authorList>
    </citation>
    <scope>NUCLEOTIDE SEQUENCE [LARGE SCALE GENOMIC DNA]</scope>
    <source>
        <strain evidence="7">MJ1</strain>
    </source>
</reference>
<evidence type="ECO:0000256" key="2">
    <source>
        <dbReference type="ARBA" id="ARBA00022692"/>
    </source>
</evidence>
<keyword evidence="5" id="KW-1003">Cell membrane</keyword>
<keyword evidence="7" id="KW-1185">Reference proteome</keyword>
<proteinExistence type="inferred from homology"/>
<evidence type="ECO:0000256" key="1">
    <source>
        <dbReference type="ARBA" id="ARBA00004141"/>
    </source>
</evidence>
<feature type="transmembrane region" description="Helical" evidence="5">
    <location>
        <begin position="227"/>
        <end position="246"/>
    </location>
</feature>
<dbReference type="PANTHER" id="PTHR43701">
    <property type="entry name" value="MEMBRANE TRANSPORTER PROTEIN MJ0441-RELATED"/>
    <property type="match status" value="1"/>
</dbReference>
<feature type="transmembrane region" description="Helical" evidence="5">
    <location>
        <begin position="397"/>
        <end position="417"/>
    </location>
</feature>
<feature type="transmembrane region" description="Helical" evidence="5">
    <location>
        <begin position="285"/>
        <end position="302"/>
    </location>
</feature>
<dbReference type="EMBL" id="AP019769">
    <property type="protein sequence ID" value="BBL45420.1"/>
    <property type="molecule type" value="Genomic_DNA"/>
</dbReference>
<dbReference type="PANTHER" id="PTHR43701:SF2">
    <property type="entry name" value="MEMBRANE TRANSPORTER PROTEIN YJNA-RELATED"/>
    <property type="match status" value="1"/>
</dbReference>
<organism evidence="6 7">
    <name type="scientific">Nanobdella aerobiophila</name>
    <dbReference type="NCBI Taxonomy" id="2586965"/>
    <lineage>
        <taxon>Archaea</taxon>
        <taxon>Nanobdellota</taxon>
        <taxon>Nanobdellia</taxon>
        <taxon>Nanobdellales</taxon>
        <taxon>Nanobdellaceae</taxon>
        <taxon>Nanobdella</taxon>
    </lineage>
</organism>
<dbReference type="KEGG" id="naer:MJ1_0249"/>
<feature type="transmembrane region" description="Helical" evidence="5">
    <location>
        <begin position="338"/>
        <end position="360"/>
    </location>
</feature>
<dbReference type="GeneID" id="74568200"/>
<feature type="transmembrane region" description="Helical" evidence="5">
    <location>
        <begin position="366"/>
        <end position="385"/>
    </location>
</feature>
<feature type="transmembrane region" description="Helical" evidence="5">
    <location>
        <begin position="164"/>
        <end position="187"/>
    </location>
</feature>
<dbReference type="AlphaFoldDB" id="A0A915SF22"/>
<dbReference type="Pfam" id="PF01925">
    <property type="entry name" value="TauE"/>
    <property type="match status" value="1"/>
</dbReference>
<keyword evidence="2 5" id="KW-0812">Transmembrane</keyword>
<evidence type="ECO:0000256" key="5">
    <source>
        <dbReference type="RuleBase" id="RU363041"/>
    </source>
</evidence>
<gene>
    <name evidence="6" type="ORF">MJ1_0249</name>
</gene>
<comment type="subcellular location">
    <subcellularLocation>
        <location evidence="5">Cell membrane</location>
        <topology evidence="5">Multi-pass membrane protein</topology>
    </subcellularLocation>
    <subcellularLocation>
        <location evidence="1">Membrane</location>
        <topology evidence="1">Multi-pass membrane protein</topology>
    </subcellularLocation>
</comment>
<dbReference type="GO" id="GO:0005886">
    <property type="term" value="C:plasma membrane"/>
    <property type="evidence" value="ECO:0007669"/>
    <property type="project" value="UniProtKB-SubCell"/>
</dbReference>
<name>A0A915SF22_9ARCH</name>
<evidence type="ECO:0000256" key="3">
    <source>
        <dbReference type="ARBA" id="ARBA00022989"/>
    </source>
</evidence>
<feature type="transmembrane region" description="Helical" evidence="5">
    <location>
        <begin position="74"/>
        <end position="93"/>
    </location>
</feature>
<protein>
    <recommendedName>
        <fullName evidence="5">Probable membrane transporter protein</fullName>
    </recommendedName>
</protein>
<comment type="similarity">
    <text evidence="5">Belongs to the 4-toluene sulfonate uptake permease (TSUP) (TC 2.A.102) family.</text>
</comment>
<dbReference type="Proteomes" id="UP001055553">
    <property type="component" value="Chromosome"/>
</dbReference>
<evidence type="ECO:0000313" key="7">
    <source>
        <dbReference type="Proteomes" id="UP001055553"/>
    </source>
</evidence>
<dbReference type="InterPro" id="IPR002781">
    <property type="entry name" value="TM_pro_TauE-like"/>
</dbReference>
<evidence type="ECO:0000256" key="4">
    <source>
        <dbReference type="ARBA" id="ARBA00023136"/>
    </source>
</evidence>
<evidence type="ECO:0000313" key="6">
    <source>
        <dbReference type="EMBL" id="BBL45420.1"/>
    </source>
</evidence>
<dbReference type="InterPro" id="IPR051598">
    <property type="entry name" value="TSUP/Inactive_protease-like"/>
</dbReference>
<feature type="transmembrane region" description="Helical" evidence="5">
    <location>
        <begin position="105"/>
        <end position="124"/>
    </location>
</feature>
<accession>A0A915SF22</accession>
<dbReference type="RefSeq" id="WP_258393453.1">
    <property type="nucleotide sequence ID" value="NZ_AP019769.1"/>
</dbReference>
<keyword evidence="4 5" id="KW-0472">Membrane</keyword>